<dbReference type="SUPFAM" id="SSF56349">
    <property type="entry name" value="DNA breaking-rejoining enzymes"/>
    <property type="match status" value="1"/>
</dbReference>
<evidence type="ECO:0000256" key="1">
    <source>
        <dbReference type="ARBA" id="ARBA00000213"/>
    </source>
</evidence>
<evidence type="ECO:0000256" key="3">
    <source>
        <dbReference type="ARBA" id="ARBA00012891"/>
    </source>
</evidence>
<keyword evidence="6" id="KW-0413">Isomerase</keyword>
<dbReference type="RefSeq" id="WP_345581872.1">
    <property type="nucleotide sequence ID" value="NZ_BAABLV010000026.1"/>
</dbReference>
<dbReference type="EC" id="5.6.2.1" evidence="3"/>
<dbReference type="Pfam" id="PF21338">
    <property type="entry name" value="Top1B_N_bact"/>
    <property type="match status" value="1"/>
</dbReference>
<dbReference type="PANTHER" id="PTHR10290">
    <property type="entry name" value="DNA TOPOISOMERASE I"/>
    <property type="match status" value="1"/>
</dbReference>
<dbReference type="Pfam" id="PF01028">
    <property type="entry name" value="Topoisom_I"/>
    <property type="match status" value="1"/>
</dbReference>
<dbReference type="InterPro" id="IPR001631">
    <property type="entry name" value="TopoI"/>
</dbReference>
<keyword evidence="5" id="KW-0238">DNA-binding</keyword>
<evidence type="ECO:0000256" key="6">
    <source>
        <dbReference type="ARBA" id="ARBA00023235"/>
    </source>
</evidence>
<reference evidence="10" key="1">
    <citation type="journal article" date="2019" name="Int. J. Syst. Evol. Microbiol.">
        <title>The Global Catalogue of Microorganisms (GCM) 10K type strain sequencing project: providing services to taxonomists for standard genome sequencing and annotation.</title>
        <authorList>
            <consortium name="The Broad Institute Genomics Platform"/>
            <consortium name="The Broad Institute Genome Sequencing Center for Infectious Disease"/>
            <person name="Wu L."/>
            <person name="Ma J."/>
        </authorList>
    </citation>
    <scope>NUCLEOTIDE SEQUENCE [LARGE SCALE GENOMIC DNA]</scope>
    <source>
        <strain evidence="10">JCM 19125</strain>
    </source>
</reference>
<evidence type="ECO:0000256" key="4">
    <source>
        <dbReference type="ARBA" id="ARBA00023029"/>
    </source>
</evidence>
<dbReference type="Gene3D" id="3.30.66.10">
    <property type="entry name" value="DNA topoisomerase I domain"/>
    <property type="match status" value="1"/>
</dbReference>
<sequence>MVRLRRVSPRMTGFTRRKRGSGFSYTDADGDTLPKDEAERVKSLAIPPAWTDVWICPHANGHLQAVGTDDAGRRQYLYHPDWRIKRDRSKFERIQAAAEMLPSARRRISADLAKDGMPLERACATAVRLLDIGYFRIGNDAYTDAHGSFGLTTLERQHVRRRGSDLVFSFVGKSGIAHTIAVDDTPAITALEKLRSRSSGSKRLLAYKADGQWRDLTSADVNAYLSDLFGGALTAKDFRTWHATVIAAESLALTEEPGDTKASRKRAVNQAVQEVASYLGNTPTVARSSYIDPRIVDKYESGETIVEAAKKNYSSANARQTGLEKAVLALLG</sequence>
<accession>A0ABP9FMC1</accession>
<dbReference type="InterPro" id="IPR011010">
    <property type="entry name" value="DNA_brk_join_enz"/>
</dbReference>
<evidence type="ECO:0000256" key="2">
    <source>
        <dbReference type="ARBA" id="ARBA00006645"/>
    </source>
</evidence>
<dbReference type="SUPFAM" id="SSF55869">
    <property type="entry name" value="DNA topoisomerase I domain"/>
    <property type="match status" value="1"/>
</dbReference>
<dbReference type="InterPro" id="IPR014711">
    <property type="entry name" value="TopoI_cat_a-hlx-sub_euk"/>
</dbReference>
<comment type="similarity">
    <text evidence="2">Belongs to the type IB topoisomerase family.</text>
</comment>
<dbReference type="InterPro" id="IPR035447">
    <property type="entry name" value="DNA_topo_I_N_sf"/>
</dbReference>
<comment type="catalytic activity">
    <reaction evidence="1">
        <text>ATP-independent breakage of single-stranded DNA, followed by passage and rejoining.</text>
        <dbReference type="EC" id="5.6.2.1"/>
    </reaction>
</comment>
<dbReference type="EMBL" id="BAABLV010000026">
    <property type="protein sequence ID" value="GAA4899487.1"/>
    <property type="molecule type" value="Genomic_DNA"/>
</dbReference>
<dbReference type="Gene3D" id="1.10.132.120">
    <property type="match status" value="1"/>
</dbReference>
<comment type="caution">
    <text evidence="9">The sequence shown here is derived from an EMBL/GenBank/DDBJ whole genome shotgun (WGS) entry which is preliminary data.</text>
</comment>
<evidence type="ECO:0000313" key="10">
    <source>
        <dbReference type="Proteomes" id="UP001501521"/>
    </source>
</evidence>
<evidence type="ECO:0000259" key="7">
    <source>
        <dbReference type="Pfam" id="PF01028"/>
    </source>
</evidence>
<name>A0ABP9FMC1_9ACTN</name>
<gene>
    <name evidence="9" type="ORF">GCM10025789_17150</name>
</gene>
<dbReference type="InterPro" id="IPR051062">
    <property type="entry name" value="Topoisomerase_IB"/>
</dbReference>
<feature type="domain" description="DNA topoisomerase I catalytic core eukaryotic-type" evidence="7">
    <location>
        <begin position="82"/>
        <end position="306"/>
    </location>
</feature>
<feature type="domain" description="DNA topoisomerase IB N-terminal" evidence="8">
    <location>
        <begin position="22"/>
        <end position="69"/>
    </location>
</feature>
<evidence type="ECO:0000313" key="9">
    <source>
        <dbReference type="EMBL" id="GAA4899487.1"/>
    </source>
</evidence>
<dbReference type="InterPro" id="IPR013500">
    <property type="entry name" value="TopoI_cat_euk"/>
</dbReference>
<evidence type="ECO:0000256" key="5">
    <source>
        <dbReference type="ARBA" id="ARBA00023125"/>
    </source>
</evidence>
<keyword evidence="4" id="KW-0799">Topoisomerase</keyword>
<dbReference type="PRINTS" id="PR00416">
    <property type="entry name" value="EUTPISMRASEI"/>
</dbReference>
<evidence type="ECO:0000259" key="8">
    <source>
        <dbReference type="Pfam" id="PF21338"/>
    </source>
</evidence>
<dbReference type="Gene3D" id="3.90.15.10">
    <property type="entry name" value="Topoisomerase I, Chain A, domain 3"/>
    <property type="match status" value="1"/>
</dbReference>
<dbReference type="Proteomes" id="UP001501521">
    <property type="component" value="Unassembled WGS sequence"/>
</dbReference>
<dbReference type="PROSITE" id="PS52038">
    <property type="entry name" value="TOPO_IB_2"/>
    <property type="match status" value="1"/>
</dbReference>
<keyword evidence="10" id="KW-1185">Reference proteome</keyword>
<organism evidence="9 10">
    <name type="scientific">Tessaracoccus lubricantis</name>
    <dbReference type="NCBI Taxonomy" id="545543"/>
    <lineage>
        <taxon>Bacteria</taxon>
        <taxon>Bacillati</taxon>
        <taxon>Actinomycetota</taxon>
        <taxon>Actinomycetes</taxon>
        <taxon>Propionibacteriales</taxon>
        <taxon>Propionibacteriaceae</taxon>
        <taxon>Tessaracoccus</taxon>
    </lineage>
</organism>
<dbReference type="InterPro" id="IPR049331">
    <property type="entry name" value="Top1B_N_bact"/>
</dbReference>
<protein>
    <recommendedName>
        <fullName evidence="3">DNA topoisomerase</fullName>
        <ecNumber evidence="3">5.6.2.1</ecNumber>
    </recommendedName>
</protein>
<dbReference type="PANTHER" id="PTHR10290:SF3">
    <property type="entry name" value="DNA TOPOISOMERASE 1"/>
    <property type="match status" value="1"/>
</dbReference>
<proteinExistence type="inferred from homology"/>